<name>Q6NBW6_RHOPA</name>
<dbReference type="HOGENOM" id="CLU_2495853_0_0_5"/>
<sequence>MAGFSPAIISHGRPGRPPGWAWKLMDGRYEAAVDQLLASELRVDELRVTAVAAGPLERQGICRQDPSGARSYELHPDVAAVSLALR</sequence>
<dbReference type="EMBL" id="BX572595">
    <property type="protein sequence ID" value="CAE26154.1"/>
    <property type="molecule type" value="Genomic_DNA"/>
</dbReference>
<evidence type="ECO:0000313" key="1">
    <source>
        <dbReference type="EMBL" id="CAE26154.1"/>
    </source>
</evidence>
<dbReference type="STRING" id="258594.RPA0710"/>
<gene>
    <name evidence="1" type="ordered locus">RPA0710</name>
</gene>
<dbReference type="AlphaFoldDB" id="Q6NBW6"/>
<reference evidence="1" key="1">
    <citation type="journal article" date="2004" name="Nat. Biotechnol.">
        <title>Complete genome sequence of the metabolically versatile photosynthetic bacterium Rhodopseudomonas palustris.</title>
        <authorList>
            <person name="Larimer F.W."/>
            <person name="Chain P."/>
            <person name="Hauser L."/>
            <person name="Lamerdin J."/>
            <person name="Malfatti S."/>
            <person name="Do L."/>
            <person name="Land M.L."/>
            <person name="Pelletier D.A."/>
            <person name="Beatty J.T."/>
            <person name="Lang A.S."/>
            <person name="Tabita F.R."/>
            <person name="Gibson J.L."/>
            <person name="Hanson T.E."/>
            <person name="Bobst C."/>
            <person name="Torres J.L."/>
            <person name="Peres C."/>
            <person name="Harrison F.H."/>
            <person name="Gibson J."/>
            <person name="Harwood C.S."/>
        </authorList>
    </citation>
    <scope>NUCLEOTIDE SEQUENCE [LARGE SCALE GENOMIC DNA]</scope>
    <source>
        <strain evidence="1">CGA009</strain>
    </source>
</reference>
<organism evidence="1">
    <name type="scientific">Rhodopseudomonas palustris (strain ATCC BAA-98 / CGA009)</name>
    <dbReference type="NCBI Taxonomy" id="258594"/>
    <lineage>
        <taxon>Bacteria</taxon>
        <taxon>Pseudomonadati</taxon>
        <taxon>Pseudomonadota</taxon>
        <taxon>Alphaproteobacteria</taxon>
        <taxon>Hyphomicrobiales</taxon>
        <taxon>Nitrobacteraceae</taxon>
        <taxon>Rhodopseudomonas</taxon>
    </lineage>
</organism>
<protein>
    <submittedName>
        <fullName evidence="1">Uncharacterized protein</fullName>
    </submittedName>
</protein>
<proteinExistence type="predicted"/>
<accession>Q6NBW6</accession>